<gene>
    <name evidence="1" type="ORF">AB205_0103460</name>
</gene>
<organism evidence="1">
    <name type="scientific">Aquarana catesbeiana</name>
    <name type="common">American bullfrog</name>
    <name type="synonym">Rana catesbeiana</name>
    <dbReference type="NCBI Taxonomy" id="8400"/>
    <lineage>
        <taxon>Eukaryota</taxon>
        <taxon>Metazoa</taxon>
        <taxon>Chordata</taxon>
        <taxon>Craniata</taxon>
        <taxon>Vertebrata</taxon>
        <taxon>Euteleostomi</taxon>
        <taxon>Amphibia</taxon>
        <taxon>Batrachia</taxon>
        <taxon>Anura</taxon>
        <taxon>Neobatrachia</taxon>
        <taxon>Ranoidea</taxon>
        <taxon>Ranidae</taxon>
        <taxon>Aquarana</taxon>
    </lineage>
</organism>
<evidence type="ECO:0000313" key="1">
    <source>
        <dbReference type="EMBL" id="PIO37812.1"/>
    </source>
</evidence>
<dbReference type="EMBL" id="KV924553">
    <property type="protein sequence ID" value="PIO37812.1"/>
    <property type="molecule type" value="Genomic_DNA"/>
</dbReference>
<feature type="non-terminal residue" evidence="1">
    <location>
        <position position="254"/>
    </location>
</feature>
<accession>A0A2G9SCH0</accession>
<name>A0A2G9SCH0_AQUCT</name>
<protein>
    <submittedName>
        <fullName evidence="1">Uncharacterized protein</fullName>
    </submittedName>
</protein>
<reference evidence="1" key="1">
    <citation type="submission" date="2017-08" db="EMBL/GenBank/DDBJ databases">
        <title>Assembly of the North American Bullfrog Genome.</title>
        <authorList>
            <person name="Warren R.L."/>
            <person name="Vandervalk B.P."/>
            <person name="Kucuk E."/>
            <person name="Birol I."/>
            <person name="Helbing C."/>
            <person name="Pandoh P."/>
            <person name="Behsaz B."/>
            <person name="Mohamadi H."/>
            <person name="Chu J."/>
            <person name="Jackman S."/>
            <person name="Hammond S.A."/>
            <person name="Veldhoen N."/>
            <person name="Kirk H."/>
            <person name="Zhao Y."/>
            <person name="Coope R."/>
            <person name="Pleasance S."/>
            <person name="Moore R."/>
            <person name="Holt R."/>
        </authorList>
    </citation>
    <scope>NUCLEOTIDE SEQUENCE</scope>
    <source>
        <strain evidence="1">Bruno</strain>
        <tissue evidence="1">Liver</tissue>
    </source>
</reference>
<proteinExistence type="predicted"/>
<dbReference type="AlphaFoldDB" id="A0A2G9SCH0"/>
<sequence>MPDPWIAQITSTDTLAAVAQILQSPQGQQLQHLVQSLHVQQQKPQPSLLQALDAGLVVQLQALTAQLTAAATATNTLNPLEHSVSSLSKKLMDRFDFGEDTVQNEEPPKKEASSMSLSSESVNNSLFHQIAEHLQHQQNLEQFRQQFLEQQHTPKVLQVAVQEAQEIMSESENSATPSQDDSQQAFLEKELPHHNSQNIQQEDMDIEEIQDVTEEMFEKEEKKIVKDEKPRTRSKSRSRFHTLPHYTIEIRVFG</sequence>